<gene>
    <name evidence="3" type="primary">lrrc42</name>
    <name evidence="3" type="ORF">E2C01_031734</name>
</gene>
<accession>A0A5B7EYG4</accession>
<reference evidence="3 4" key="1">
    <citation type="submission" date="2019-05" db="EMBL/GenBank/DDBJ databases">
        <title>Another draft genome of Portunus trituberculatus and its Hox gene families provides insights of decapod evolution.</title>
        <authorList>
            <person name="Jeong J.-H."/>
            <person name="Song I."/>
            <person name="Kim S."/>
            <person name="Choi T."/>
            <person name="Kim D."/>
            <person name="Ryu S."/>
            <person name="Kim W."/>
        </authorList>
    </citation>
    <scope>NUCLEOTIDE SEQUENCE [LARGE SCALE GENOMIC DNA]</scope>
    <source>
        <tissue evidence="3">Muscle</tissue>
    </source>
</reference>
<evidence type="ECO:0000313" key="3">
    <source>
        <dbReference type="EMBL" id="MPC38227.1"/>
    </source>
</evidence>
<dbReference type="Proteomes" id="UP000324222">
    <property type="component" value="Unassembled WGS sequence"/>
</dbReference>
<evidence type="ECO:0000256" key="2">
    <source>
        <dbReference type="ARBA" id="ARBA00022737"/>
    </source>
</evidence>
<comment type="caution">
    <text evidence="3">The sequence shown here is derived from an EMBL/GenBank/DDBJ whole genome shotgun (WGS) entry which is preliminary data.</text>
</comment>
<keyword evidence="1" id="KW-0433">Leucine-rich repeat</keyword>
<dbReference type="InterPro" id="IPR032675">
    <property type="entry name" value="LRR_dom_sf"/>
</dbReference>
<evidence type="ECO:0000256" key="1">
    <source>
        <dbReference type="ARBA" id="ARBA00022614"/>
    </source>
</evidence>
<organism evidence="3 4">
    <name type="scientific">Portunus trituberculatus</name>
    <name type="common">Swimming crab</name>
    <name type="synonym">Neptunus trituberculatus</name>
    <dbReference type="NCBI Taxonomy" id="210409"/>
    <lineage>
        <taxon>Eukaryota</taxon>
        <taxon>Metazoa</taxon>
        <taxon>Ecdysozoa</taxon>
        <taxon>Arthropoda</taxon>
        <taxon>Crustacea</taxon>
        <taxon>Multicrustacea</taxon>
        <taxon>Malacostraca</taxon>
        <taxon>Eumalacostraca</taxon>
        <taxon>Eucarida</taxon>
        <taxon>Decapoda</taxon>
        <taxon>Pleocyemata</taxon>
        <taxon>Brachyura</taxon>
        <taxon>Eubrachyura</taxon>
        <taxon>Portunoidea</taxon>
        <taxon>Portunidae</taxon>
        <taxon>Portuninae</taxon>
        <taxon>Portunus</taxon>
    </lineage>
</organism>
<dbReference type="Gene3D" id="3.80.10.10">
    <property type="entry name" value="Ribonuclease Inhibitor"/>
    <property type="match status" value="1"/>
</dbReference>
<proteinExistence type="predicted"/>
<dbReference type="AlphaFoldDB" id="A0A5B7EYG4"/>
<protein>
    <submittedName>
        <fullName evidence="3">Leucine-rich repeat-containing protein 42</fullName>
    </submittedName>
</protein>
<keyword evidence="4" id="KW-1185">Reference proteome</keyword>
<keyword evidence="2" id="KW-0677">Repeat</keyword>
<dbReference type="EMBL" id="VSRR010004016">
    <property type="protein sequence ID" value="MPC38227.1"/>
    <property type="molecule type" value="Genomic_DNA"/>
</dbReference>
<evidence type="ECO:0000313" key="4">
    <source>
        <dbReference type="Proteomes" id="UP000324222"/>
    </source>
</evidence>
<name>A0A5B7EYG4_PORTR</name>
<dbReference type="InterPro" id="IPR039631">
    <property type="entry name" value="LRRC42"/>
</dbReference>
<dbReference type="PANTHER" id="PTHR31994">
    <property type="entry name" value="LEUCINE-RICH REPEAT-CONTAINING PROTEIN 42"/>
    <property type="match status" value="1"/>
</dbReference>
<dbReference type="PANTHER" id="PTHR31994:SF3">
    <property type="entry name" value="LEUCINE-RICH REPEAT-CONTAINING PROTEIN 42"/>
    <property type="match status" value="1"/>
</dbReference>
<dbReference type="SUPFAM" id="SSF52047">
    <property type="entry name" value="RNI-like"/>
    <property type="match status" value="1"/>
</dbReference>
<sequence length="209" mass="23856">MSIPALLFEQCVKYITRHIGWVDTLQGVPDIIGERLWKGCVENDSFLHNDADTHRGLMLFVNAYGIEFMESFKCKDPYLLTEYCECLTVMCVTVTHLDISGCQLGNNNDFLRAIVNMKDLKVLNMSRNELSDGGFRLLLARHRMFQEGFQLLQYCDVSQNIFPGLIPYNISNAAVDQMTRCIALALWDVTCGDYKNKMKKMDAVMDIAD</sequence>